<dbReference type="AlphaFoldDB" id="A0A1S3DDU5"/>
<dbReference type="PaxDb" id="121845-A0A1S3DDU5"/>
<name>A0A1S3DDU5_DIACI</name>
<keyword evidence="1" id="KW-1185">Reference proteome</keyword>
<gene>
    <name evidence="2" type="primary">LOC103516562</name>
</gene>
<sequence length="168" mass="19538">MCVSRLFKRELEKNNLDGICKLEAKLFTKMLSVVKSYTRCVQVVAQKPDGKCFPRLSASKEYRDACLCVFHDRVWNDIASYLIYEDNDKKGVVNYLRYLDEQVPSEKSENDARKLMETWFGDDAFRKPTKLKMINVGKFQKLFVTNQKSDCEAGIMKIGHHEVDTIHN</sequence>
<dbReference type="Proteomes" id="UP000079169">
    <property type="component" value="Unplaced"/>
</dbReference>
<evidence type="ECO:0000313" key="2">
    <source>
        <dbReference type="RefSeq" id="XP_008479755.1"/>
    </source>
</evidence>
<accession>A0A1S3DDU5</accession>
<protein>
    <submittedName>
        <fullName evidence="2">Uncharacterized protein LOC103516562</fullName>
    </submittedName>
</protein>
<proteinExistence type="predicted"/>
<dbReference type="KEGG" id="dci:103516562"/>
<dbReference type="GeneID" id="103516562"/>
<dbReference type="RefSeq" id="XP_008479755.1">
    <property type="nucleotide sequence ID" value="XM_008481533.2"/>
</dbReference>
<reference evidence="2" key="1">
    <citation type="submission" date="2025-08" db="UniProtKB">
        <authorList>
            <consortium name="RefSeq"/>
        </authorList>
    </citation>
    <scope>IDENTIFICATION</scope>
</reference>
<evidence type="ECO:0000313" key="1">
    <source>
        <dbReference type="Proteomes" id="UP000079169"/>
    </source>
</evidence>
<organism evidence="1 2">
    <name type="scientific">Diaphorina citri</name>
    <name type="common">Asian citrus psyllid</name>
    <dbReference type="NCBI Taxonomy" id="121845"/>
    <lineage>
        <taxon>Eukaryota</taxon>
        <taxon>Metazoa</taxon>
        <taxon>Ecdysozoa</taxon>
        <taxon>Arthropoda</taxon>
        <taxon>Hexapoda</taxon>
        <taxon>Insecta</taxon>
        <taxon>Pterygota</taxon>
        <taxon>Neoptera</taxon>
        <taxon>Paraneoptera</taxon>
        <taxon>Hemiptera</taxon>
        <taxon>Sternorrhyncha</taxon>
        <taxon>Psylloidea</taxon>
        <taxon>Psyllidae</taxon>
        <taxon>Diaphorininae</taxon>
        <taxon>Diaphorina</taxon>
    </lineage>
</organism>